<dbReference type="GO" id="GO:0008270">
    <property type="term" value="F:zinc ion binding"/>
    <property type="evidence" value="ECO:0007669"/>
    <property type="project" value="InterPro"/>
</dbReference>
<reference evidence="8 9" key="1">
    <citation type="journal article" date="2018" name="Front. Microbiol.">
        <title>Genome-Wide Analysis of Corynespora cassiicola Leaf Fall Disease Putative Effectors.</title>
        <authorList>
            <person name="Lopez D."/>
            <person name="Ribeiro S."/>
            <person name="Label P."/>
            <person name="Fumanal B."/>
            <person name="Venisse J.S."/>
            <person name="Kohler A."/>
            <person name="de Oliveira R.R."/>
            <person name="Labutti K."/>
            <person name="Lipzen A."/>
            <person name="Lail K."/>
            <person name="Bauer D."/>
            <person name="Ohm R.A."/>
            <person name="Barry K.W."/>
            <person name="Spatafora J."/>
            <person name="Grigoriev I.V."/>
            <person name="Martin F.M."/>
            <person name="Pujade-Renaud V."/>
        </authorList>
    </citation>
    <scope>NUCLEOTIDE SEQUENCE [LARGE SCALE GENOMIC DNA]</scope>
    <source>
        <strain evidence="8 9">Philippines</strain>
    </source>
</reference>
<dbReference type="PANTHER" id="PTHR47338:SF20">
    <property type="entry name" value="ZN(II)2CYS6 TRANSCRIPTION FACTOR (EUROFUNG)"/>
    <property type="match status" value="1"/>
</dbReference>
<evidence type="ECO:0000256" key="2">
    <source>
        <dbReference type="ARBA" id="ARBA00022723"/>
    </source>
</evidence>
<sequence>MNSGHVHGALIEPDLIMQHEPGERRLSKTVCLLCRQRKVRCNRKLPKCESCSKSGVECQYIVVKNKPGLRAGYVSTLEERLAKLEQEVQLLKADRSNQATAVDFGSIPTSSSSENSLPDVPANIAHISPHSARCSPSDFDPLSNSILEELCKAWFEKYHPWFPILHGPSLLEVLHTSPILASTVHYIVFKAISAVTIPHSYHSDSLTNDQRKNLSDDLRGQVVMEAISQLSLQSLQAVLILTIRDYGAGRLSEFWNLIALAKRMGTQLGLRDLVAHHCDNFNQVSTLPPRMLPLPVSLVNREEKIRAYWMTEVLDGSSTVGAAWNLHLSTPSHTGLLPCSETMWSYPSAVLSALSFGDSEQNSAYTLYVTLVTNELYHVHAFLQQSFDTQSATERVRWQTECKAVDARLLDWRAKFGVARTRLERESGRTYDANVVLTLCALDLATISLYQRLALPPTGLEEAQGPWYHAIQRCLDACDSLTATLRTVSDTHLENLSPLVISPIFASSRFFLVHAKLLSVEIPRNLDLLVYALKTCGLRWPYARRLEKVIRTATAEHRLPREMSSLPTQFYDLQYSYLDVDEALRVWAEGLEPWMHLAGLEHPALDQGGILMGAGLGIGIGQDFGEAGEAVVGTSR</sequence>
<dbReference type="OrthoDB" id="3862662at2759"/>
<keyword evidence="3" id="KW-0805">Transcription regulation</keyword>
<dbReference type="CDD" id="cd12148">
    <property type="entry name" value="fungal_TF_MHR"/>
    <property type="match status" value="1"/>
</dbReference>
<dbReference type="AlphaFoldDB" id="A0A2T2NYL2"/>
<keyword evidence="2" id="KW-0479">Metal-binding</keyword>
<dbReference type="Gene3D" id="4.10.240.10">
    <property type="entry name" value="Zn(2)-C6 fungal-type DNA-binding domain"/>
    <property type="match status" value="1"/>
</dbReference>
<dbReference type="SUPFAM" id="SSF57701">
    <property type="entry name" value="Zn2/Cys6 DNA-binding domain"/>
    <property type="match status" value="1"/>
</dbReference>
<dbReference type="GO" id="GO:0000981">
    <property type="term" value="F:DNA-binding transcription factor activity, RNA polymerase II-specific"/>
    <property type="evidence" value="ECO:0007669"/>
    <property type="project" value="InterPro"/>
</dbReference>
<accession>A0A2T2NYL2</accession>
<dbReference type="PANTHER" id="PTHR47338">
    <property type="entry name" value="ZN(II)2CYS6 TRANSCRIPTION FACTOR (EUROFUNG)-RELATED"/>
    <property type="match status" value="1"/>
</dbReference>
<protein>
    <recommendedName>
        <fullName evidence="7">Zn(2)-C6 fungal-type domain-containing protein</fullName>
    </recommendedName>
</protein>
<dbReference type="InterPro" id="IPR007219">
    <property type="entry name" value="XnlR_reg_dom"/>
</dbReference>
<dbReference type="Pfam" id="PF04082">
    <property type="entry name" value="Fungal_trans"/>
    <property type="match status" value="1"/>
</dbReference>
<evidence type="ECO:0000313" key="8">
    <source>
        <dbReference type="EMBL" id="PSN70512.1"/>
    </source>
</evidence>
<organism evidence="8 9">
    <name type="scientific">Corynespora cassiicola Philippines</name>
    <dbReference type="NCBI Taxonomy" id="1448308"/>
    <lineage>
        <taxon>Eukaryota</taxon>
        <taxon>Fungi</taxon>
        <taxon>Dikarya</taxon>
        <taxon>Ascomycota</taxon>
        <taxon>Pezizomycotina</taxon>
        <taxon>Dothideomycetes</taxon>
        <taxon>Pleosporomycetidae</taxon>
        <taxon>Pleosporales</taxon>
        <taxon>Corynesporascaceae</taxon>
        <taxon>Corynespora</taxon>
    </lineage>
</organism>
<evidence type="ECO:0000259" key="7">
    <source>
        <dbReference type="PROSITE" id="PS50048"/>
    </source>
</evidence>
<evidence type="ECO:0000256" key="4">
    <source>
        <dbReference type="ARBA" id="ARBA00023163"/>
    </source>
</evidence>
<dbReference type="InterPro" id="IPR050815">
    <property type="entry name" value="TF_fung"/>
</dbReference>
<dbReference type="GO" id="GO:0006351">
    <property type="term" value="P:DNA-templated transcription"/>
    <property type="evidence" value="ECO:0007669"/>
    <property type="project" value="InterPro"/>
</dbReference>
<dbReference type="PROSITE" id="PS00463">
    <property type="entry name" value="ZN2_CY6_FUNGAL_1"/>
    <property type="match status" value="1"/>
</dbReference>
<dbReference type="SMART" id="SM00066">
    <property type="entry name" value="GAL4"/>
    <property type="match status" value="1"/>
</dbReference>
<feature type="domain" description="Zn(2)-C6 fungal-type" evidence="7">
    <location>
        <begin position="30"/>
        <end position="60"/>
    </location>
</feature>
<evidence type="ECO:0000256" key="5">
    <source>
        <dbReference type="ARBA" id="ARBA00023242"/>
    </source>
</evidence>
<feature type="coiled-coil region" evidence="6">
    <location>
        <begin position="74"/>
        <end position="101"/>
    </location>
</feature>
<keyword evidence="6" id="KW-0175">Coiled coil</keyword>
<evidence type="ECO:0000313" key="9">
    <source>
        <dbReference type="Proteomes" id="UP000240883"/>
    </source>
</evidence>
<evidence type="ECO:0000256" key="6">
    <source>
        <dbReference type="SAM" id="Coils"/>
    </source>
</evidence>
<dbReference type="InterPro" id="IPR001138">
    <property type="entry name" value="Zn2Cys6_DnaBD"/>
</dbReference>
<dbReference type="Pfam" id="PF00172">
    <property type="entry name" value="Zn_clus"/>
    <property type="match status" value="1"/>
</dbReference>
<dbReference type="Proteomes" id="UP000240883">
    <property type="component" value="Unassembled WGS sequence"/>
</dbReference>
<keyword evidence="5" id="KW-0539">Nucleus</keyword>
<proteinExistence type="predicted"/>
<comment type="subcellular location">
    <subcellularLocation>
        <location evidence="1">Nucleus</location>
    </subcellularLocation>
</comment>
<dbReference type="CDD" id="cd00067">
    <property type="entry name" value="GAL4"/>
    <property type="match status" value="1"/>
</dbReference>
<keyword evidence="9" id="KW-1185">Reference proteome</keyword>
<dbReference type="InterPro" id="IPR036864">
    <property type="entry name" value="Zn2-C6_fun-type_DNA-bd_sf"/>
</dbReference>
<dbReference type="GO" id="GO:0005634">
    <property type="term" value="C:nucleus"/>
    <property type="evidence" value="ECO:0007669"/>
    <property type="project" value="UniProtKB-SubCell"/>
</dbReference>
<keyword evidence="4" id="KW-0804">Transcription</keyword>
<dbReference type="EMBL" id="KZ678132">
    <property type="protein sequence ID" value="PSN70512.1"/>
    <property type="molecule type" value="Genomic_DNA"/>
</dbReference>
<dbReference type="GO" id="GO:0003677">
    <property type="term" value="F:DNA binding"/>
    <property type="evidence" value="ECO:0007669"/>
    <property type="project" value="InterPro"/>
</dbReference>
<dbReference type="PROSITE" id="PS50048">
    <property type="entry name" value="ZN2_CY6_FUNGAL_2"/>
    <property type="match status" value="1"/>
</dbReference>
<evidence type="ECO:0000256" key="3">
    <source>
        <dbReference type="ARBA" id="ARBA00023015"/>
    </source>
</evidence>
<name>A0A2T2NYL2_CORCC</name>
<evidence type="ECO:0000256" key="1">
    <source>
        <dbReference type="ARBA" id="ARBA00004123"/>
    </source>
</evidence>
<gene>
    <name evidence="8" type="ORF">BS50DRAFT_674871</name>
</gene>